<keyword evidence="4" id="KW-0408">Iron</keyword>
<reference evidence="6 7" key="1">
    <citation type="submission" date="2024-09" db="EMBL/GenBank/DDBJ databases">
        <title>Rethinking Asexuality: The Enigmatic Case of Functional Sexual Genes in Lepraria (Stereocaulaceae).</title>
        <authorList>
            <person name="Doellman M."/>
            <person name="Sun Y."/>
            <person name="Barcenas-Pena A."/>
            <person name="Lumbsch H.T."/>
            <person name="Grewe F."/>
        </authorList>
    </citation>
    <scope>NUCLEOTIDE SEQUENCE [LARGE SCALE GENOMIC DNA]</scope>
    <source>
        <strain evidence="6 7">Mercado 3170</strain>
    </source>
</reference>
<dbReference type="PRINTS" id="PR00465">
    <property type="entry name" value="EP450IV"/>
</dbReference>
<evidence type="ECO:0000256" key="2">
    <source>
        <dbReference type="ARBA" id="ARBA00010617"/>
    </source>
</evidence>
<comment type="cofactor">
    <cofactor evidence="1">
        <name>heme</name>
        <dbReference type="ChEBI" id="CHEBI:30413"/>
    </cofactor>
</comment>
<keyword evidence="7" id="KW-1185">Reference proteome</keyword>
<dbReference type="EMBL" id="JBEFKJ010000007">
    <property type="protein sequence ID" value="KAL2045335.1"/>
    <property type="molecule type" value="Genomic_DNA"/>
</dbReference>
<dbReference type="Proteomes" id="UP001590950">
    <property type="component" value="Unassembled WGS sequence"/>
</dbReference>
<feature type="signal peptide" evidence="5">
    <location>
        <begin position="1"/>
        <end position="20"/>
    </location>
</feature>
<evidence type="ECO:0000313" key="6">
    <source>
        <dbReference type="EMBL" id="KAL2045335.1"/>
    </source>
</evidence>
<dbReference type="CDD" id="cd11070">
    <property type="entry name" value="CYP56-like"/>
    <property type="match status" value="1"/>
</dbReference>
<evidence type="ECO:0000256" key="3">
    <source>
        <dbReference type="ARBA" id="ARBA00022723"/>
    </source>
</evidence>
<accession>A0ABR4AHV9</accession>
<keyword evidence="5" id="KW-0732">Signal</keyword>
<dbReference type="SUPFAM" id="SSF48264">
    <property type="entry name" value="Cytochrome P450"/>
    <property type="match status" value="1"/>
</dbReference>
<gene>
    <name evidence="6" type="ORF">N7G274_002418</name>
</gene>
<organism evidence="6 7">
    <name type="scientific">Stereocaulon virgatum</name>
    <dbReference type="NCBI Taxonomy" id="373712"/>
    <lineage>
        <taxon>Eukaryota</taxon>
        <taxon>Fungi</taxon>
        <taxon>Dikarya</taxon>
        <taxon>Ascomycota</taxon>
        <taxon>Pezizomycotina</taxon>
        <taxon>Lecanoromycetes</taxon>
        <taxon>OSLEUM clade</taxon>
        <taxon>Lecanoromycetidae</taxon>
        <taxon>Lecanorales</taxon>
        <taxon>Lecanorineae</taxon>
        <taxon>Stereocaulaceae</taxon>
        <taxon>Stereocaulon</taxon>
    </lineage>
</organism>
<dbReference type="Gene3D" id="1.10.630.10">
    <property type="entry name" value="Cytochrome P450"/>
    <property type="match status" value="1"/>
</dbReference>
<proteinExistence type="inferred from homology"/>
<protein>
    <recommendedName>
        <fullName evidence="8">Cytochrome P450</fullName>
    </recommendedName>
</protein>
<comment type="caution">
    <text evidence="6">The sequence shown here is derived from an EMBL/GenBank/DDBJ whole genome shotgun (WGS) entry which is preliminary data.</text>
</comment>
<comment type="similarity">
    <text evidence="2">Belongs to the cytochrome P450 family.</text>
</comment>
<sequence>MIVQLLLCLALAYLTWSLAAMEINYQRASSMGIPLVRLPVDPINIIWILLEPTLWRLLDHLPVDWGTFGRYSRRGWHFHDKAKSHLQYGPAWALVSPRDIYVYVADPDAIHDIFMRRGDFQRPSKMYKLLEVYGPCISTASWTDWPRHRKVLATPFNESIMSFVWKESLKQTREMLQSWISSTESGISSVAKDTRTLSLNVLAATGFNQSYEFRSSSHEESNEASTYRDALQKVLDNAILLMLVPPRILLLPAMPRSWARLGKAAAEFKQYMVHMLDQERSLMDRGEQGTGSLMTSFVRALGTHKKEEATAKAKEDQQFKGLTVDEIFGNIFVINFAGHDTTANTLAFSMLLLAANPEVQDWVGEEVRAYTFNDHSENWDYTQVFSRLKRCRAVLLETLRLYPPILALPKWTNEFPQTLRMGDRTITIPPLTGVMPSLLTVQTHPKYWQDPLHWQPSRWISHSMASVVEHSEKTDLSTRLHQEKLVEHKQSTYFPWSDGPQNCPGAKFAQVEFVAVLACILRDHRVGVIQEPGESADMAAKRALTTTEDCDLELLLRMRNADNVHLECRRV</sequence>
<dbReference type="InterPro" id="IPR001128">
    <property type="entry name" value="Cyt_P450"/>
</dbReference>
<dbReference type="InterPro" id="IPR050121">
    <property type="entry name" value="Cytochrome_P450_monoxygenase"/>
</dbReference>
<dbReference type="PANTHER" id="PTHR24305">
    <property type="entry name" value="CYTOCHROME P450"/>
    <property type="match status" value="1"/>
</dbReference>
<dbReference type="PANTHER" id="PTHR24305:SF166">
    <property type="entry name" value="CYTOCHROME P450 12A4, MITOCHONDRIAL-RELATED"/>
    <property type="match status" value="1"/>
</dbReference>
<evidence type="ECO:0000256" key="1">
    <source>
        <dbReference type="ARBA" id="ARBA00001971"/>
    </source>
</evidence>
<evidence type="ECO:0008006" key="8">
    <source>
        <dbReference type="Google" id="ProtNLM"/>
    </source>
</evidence>
<keyword evidence="3" id="KW-0479">Metal-binding</keyword>
<evidence type="ECO:0000256" key="4">
    <source>
        <dbReference type="ARBA" id="ARBA00023004"/>
    </source>
</evidence>
<name>A0ABR4AHV9_9LECA</name>
<dbReference type="InterPro" id="IPR002403">
    <property type="entry name" value="Cyt_P450_E_grp-IV"/>
</dbReference>
<dbReference type="PRINTS" id="PR00385">
    <property type="entry name" value="P450"/>
</dbReference>
<feature type="chain" id="PRO_5046656229" description="Cytochrome P450" evidence="5">
    <location>
        <begin position="21"/>
        <end position="571"/>
    </location>
</feature>
<evidence type="ECO:0000256" key="5">
    <source>
        <dbReference type="SAM" id="SignalP"/>
    </source>
</evidence>
<dbReference type="Pfam" id="PF00067">
    <property type="entry name" value="p450"/>
    <property type="match status" value="1"/>
</dbReference>
<dbReference type="InterPro" id="IPR036396">
    <property type="entry name" value="Cyt_P450_sf"/>
</dbReference>
<evidence type="ECO:0000313" key="7">
    <source>
        <dbReference type="Proteomes" id="UP001590950"/>
    </source>
</evidence>